<dbReference type="CDD" id="cd15517">
    <property type="entry name" value="PHD_TCF19_like"/>
    <property type="match status" value="1"/>
</dbReference>
<dbReference type="InterPro" id="IPR004875">
    <property type="entry name" value="DDE_SF_endonuclease_dom"/>
</dbReference>
<keyword evidence="2" id="KW-0539">Nucleus</keyword>
<keyword evidence="6" id="KW-1185">Reference proteome</keyword>
<gene>
    <name evidence="5" type="ORF">ACAOBT_LOCUS4084</name>
</gene>
<proteinExistence type="predicted"/>
<dbReference type="PANTHER" id="PTHR19303:SF74">
    <property type="entry name" value="POGO TRANSPOSABLE ELEMENT WITH KRAB DOMAIN"/>
    <property type="match status" value="1"/>
</dbReference>
<dbReference type="PROSITE" id="PS50960">
    <property type="entry name" value="HTH_PSQ"/>
    <property type="match status" value="1"/>
</dbReference>
<dbReference type="Proteomes" id="UP001152888">
    <property type="component" value="Unassembled WGS sequence"/>
</dbReference>
<dbReference type="GO" id="GO:0003677">
    <property type="term" value="F:DNA binding"/>
    <property type="evidence" value="ECO:0007669"/>
    <property type="project" value="UniProtKB-UniRule"/>
</dbReference>
<dbReference type="PANTHER" id="PTHR19303">
    <property type="entry name" value="TRANSPOSON"/>
    <property type="match status" value="1"/>
</dbReference>
<dbReference type="Gene3D" id="3.30.420.10">
    <property type="entry name" value="Ribonuclease H-like superfamily/Ribonuclease H"/>
    <property type="match status" value="1"/>
</dbReference>
<organism evidence="5 6">
    <name type="scientific">Acanthoscelides obtectus</name>
    <name type="common">Bean weevil</name>
    <name type="synonym">Bruchus obtectus</name>
    <dbReference type="NCBI Taxonomy" id="200917"/>
    <lineage>
        <taxon>Eukaryota</taxon>
        <taxon>Metazoa</taxon>
        <taxon>Ecdysozoa</taxon>
        <taxon>Arthropoda</taxon>
        <taxon>Hexapoda</taxon>
        <taxon>Insecta</taxon>
        <taxon>Pterygota</taxon>
        <taxon>Neoptera</taxon>
        <taxon>Endopterygota</taxon>
        <taxon>Coleoptera</taxon>
        <taxon>Polyphaga</taxon>
        <taxon>Cucujiformia</taxon>
        <taxon>Chrysomeloidea</taxon>
        <taxon>Chrysomelidae</taxon>
        <taxon>Bruchinae</taxon>
        <taxon>Bruchini</taxon>
        <taxon>Acanthoscelides</taxon>
    </lineage>
</organism>
<dbReference type="InterPro" id="IPR007889">
    <property type="entry name" value="HTH_Psq"/>
</dbReference>
<keyword evidence="2" id="KW-0238">DNA-binding</keyword>
<evidence type="ECO:0000313" key="5">
    <source>
        <dbReference type="EMBL" id="CAH1961310.1"/>
    </source>
</evidence>
<feature type="region of interest" description="Disordered" evidence="3">
    <location>
        <begin position="402"/>
        <end position="425"/>
    </location>
</feature>
<protein>
    <recommendedName>
        <fullName evidence="4">HTH psq-type domain-containing protein</fullName>
    </recommendedName>
</protein>
<dbReference type="EMBL" id="CAKOFQ010006694">
    <property type="protein sequence ID" value="CAH1961310.1"/>
    <property type="molecule type" value="Genomic_DNA"/>
</dbReference>
<comment type="subcellular location">
    <subcellularLocation>
        <location evidence="1 2">Nucleus</location>
    </subcellularLocation>
</comment>
<dbReference type="OrthoDB" id="6779830at2759"/>
<feature type="DNA-binding region" description="H-T-H motif" evidence="2">
    <location>
        <begin position="34"/>
        <end position="54"/>
    </location>
</feature>
<evidence type="ECO:0000313" key="6">
    <source>
        <dbReference type="Proteomes" id="UP001152888"/>
    </source>
</evidence>
<dbReference type="Pfam" id="PF03184">
    <property type="entry name" value="DDE_1"/>
    <property type="match status" value="1"/>
</dbReference>
<evidence type="ECO:0000256" key="2">
    <source>
        <dbReference type="PROSITE-ProRule" id="PRU00320"/>
    </source>
</evidence>
<reference evidence="5" key="1">
    <citation type="submission" date="2022-03" db="EMBL/GenBank/DDBJ databases">
        <authorList>
            <person name="Sayadi A."/>
        </authorList>
    </citation>
    <scope>NUCLEOTIDE SEQUENCE</scope>
</reference>
<evidence type="ECO:0000259" key="4">
    <source>
        <dbReference type="PROSITE" id="PS50960"/>
    </source>
</evidence>
<accession>A0A9P0P171</accession>
<name>A0A9P0P171_ACAOB</name>
<dbReference type="Gene3D" id="1.10.10.60">
    <property type="entry name" value="Homeodomain-like"/>
    <property type="match status" value="1"/>
</dbReference>
<dbReference type="InterPro" id="IPR050863">
    <property type="entry name" value="CenT-Element_Derived"/>
</dbReference>
<dbReference type="InterPro" id="IPR009057">
    <property type="entry name" value="Homeodomain-like_sf"/>
</dbReference>
<dbReference type="InterPro" id="IPR036397">
    <property type="entry name" value="RNaseH_sf"/>
</dbReference>
<evidence type="ECO:0000256" key="1">
    <source>
        <dbReference type="ARBA" id="ARBA00004123"/>
    </source>
</evidence>
<comment type="caution">
    <text evidence="5">The sequence shown here is derived from an EMBL/GenBank/DDBJ whole genome shotgun (WGS) entry which is preliminary data.</text>
</comment>
<feature type="domain" description="HTH psq-type" evidence="4">
    <location>
        <begin position="7"/>
        <end position="62"/>
    </location>
</feature>
<dbReference type="Pfam" id="PF05225">
    <property type="entry name" value="HTH_psq"/>
    <property type="match status" value="1"/>
</dbReference>
<sequence length="604" mass="67802">MPTFYKRQRGSSRADWTEEQLKDAINAVQNGMSLNQASKEFGVPWSTLKRRIANGCFTKKALGGPPVLTQECEKKMVKRIIKLQKFGFAPTRTEVRIMAYKLAEKCNQHHKFNREKEIAGMDWLHLFLKRNPELSVRKSEAVSLARSRGLNKKNVSDYFSLLRNILIEHNLLDKPGNIFNVDESGLQLNNRPGHVVAAKGSKSVAAITSGEKGETITVIACCNGEGTFLPPACVLKGKNEKAEYRDGMPPGSIIFMSQKSAYVTTDIFLLWLRNHFAPRKPEGTVVLILDGHSSHCSSVDTLEFAEENNIILLCLPSHTTHYLQPLDRAFFKALKSYYYNACNSYIKMNPNRKISRLVFGGLLSKAWVQASTTDNAISGFRSTGIIPFNADAIPEYAFLTSASGQQENNERREKISTSPQPGCSHWQEIPNPSAEATAEVDNNQGIEHMQASPQLGCLQRGKNLQKNIHFSSEATDFNTNIVNLRNRKCQNKTSIESVKSGENAKKKAKGKTITKETTKNKQRKKRKASTTDTESDSSLDMDLEDDDDDDVDDEECCCVGCSELCRCTKKDVDWVKCISCQLWLHEDCSRYESMCHICGKKQEK</sequence>
<evidence type="ECO:0000256" key="3">
    <source>
        <dbReference type="SAM" id="MobiDB-lite"/>
    </source>
</evidence>
<dbReference type="AlphaFoldDB" id="A0A9P0P171"/>
<feature type="region of interest" description="Disordered" evidence="3">
    <location>
        <begin position="495"/>
        <end position="550"/>
    </location>
</feature>
<dbReference type="SUPFAM" id="SSF46689">
    <property type="entry name" value="Homeodomain-like"/>
    <property type="match status" value="1"/>
</dbReference>
<feature type="compositionally biased region" description="Acidic residues" evidence="3">
    <location>
        <begin position="533"/>
        <end position="550"/>
    </location>
</feature>
<dbReference type="GO" id="GO:0005634">
    <property type="term" value="C:nucleus"/>
    <property type="evidence" value="ECO:0007669"/>
    <property type="project" value="UniProtKB-SubCell"/>
</dbReference>